<protein>
    <submittedName>
        <fullName evidence="2">Uncharacterized protein</fullName>
    </submittedName>
</protein>
<evidence type="ECO:0000256" key="1">
    <source>
        <dbReference type="SAM" id="MobiDB-lite"/>
    </source>
</evidence>
<comment type="caution">
    <text evidence="2">The sequence shown here is derived from an EMBL/GenBank/DDBJ whole genome shotgun (WGS) entry which is preliminary data.</text>
</comment>
<evidence type="ECO:0000313" key="2">
    <source>
        <dbReference type="EMBL" id="GCC42508.1"/>
    </source>
</evidence>
<evidence type="ECO:0000313" key="3">
    <source>
        <dbReference type="Proteomes" id="UP000287033"/>
    </source>
</evidence>
<dbReference type="AlphaFoldDB" id="A0A401TIQ2"/>
<dbReference type="EMBL" id="BEZZ01083855">
    <property type="protein sequence ID" value="GCC42508.1"/>
    <property type="molecule type" value="Genomic_DNA"/>
</dbReference>
<name>A0A401TIQ2_CHIPU</name>
<accession>A0A401TIQ2</accession>
<sequence length="292" mass="31464">MFGTMCVMPDDLTLAPVFDAFALRDLSVCGYYEPTNTTAEQAFLGEEGAHIQLDGIAVLETHTHTINRLIDRERENTAHIQEGQLCHAYGLWMVAQIRHNLDQIQRGEVPDWIDSTKLASLAGRSGPLDSRTLKGMTRVYPVIPDCEVSEATGVGMVLLIPVVTLGSGPFPLFHIENIGVIRENASLKYILEHHTPSPETALCTECRLQAANGEGQSQSAPTPYGGVKQRNAGSTVHRAAPLRSNPRAPTSLGRGMVAGDNIVSLPLKRLSGSTDCNARFPSTSSALPLGAQ</sequence>
<dbReference type="Proteomes" id="UP000287033">
    <property type="component" value="Unassembled WGS sequence"/>
</dbReference>
<gene>
    <name evidence="2" type="ORF">chiPu_0026611</name>
</gene>
<reference evidence="2 3" key="1">
    <citation type="journal article" date="2018" name="Nat. Ecol. Evol.">
        <title>Shark genomes provide insights into elasmobranch evolution and the origin of vertebrates.</title>
        <authorList>
            <person name="Hara Y"/>
            <person name="Yamaguchi K"/>
            <person name="Onimaru K"/>
            <person name="Kadota M"/>
            <person name="Koyanagi M"/>
            <person name="Keeley SD"/>
            <person name="Tatsumi K"/>
            <person name="Tanaka K"/>
            <person name="Motone F"/>
            <person name="Kageyama Y"/>
            <person name="Nozu R"/>
            <person name="Adachi N"/>
            <person name="Nishimura O"/>
            <person name="Nakagawa R"/>
            <person name="Tanegashima C"/>
            <person name="Kiyatake I"/>
            <person name="Matsumoto R"/>
            <person name="Murakumo K"/>
            <person name="Nishida K"/>
            <person name="Terakita A"/>
            <person name="Kuratani S"/>
            <person name="Sato K"/>
            <person name="Hyodo S Kuraku.S."/>
        </authorList>
    </citation>
    <scope>NUCLEOTIDE SEQUENCE [LARGE SCALE GENOMIC DNA]</scope>
</reference>
<keyword evidence="3" id="KW-1185">Reference proteome</keyword>
<feature type="region of interest" description="Disordered" evidence="1">
    <location>
        <begin position="214"/>
        <end position="235"/>
    </location>
</feature>
<proteinExistence type="predicted"/>
<organism evidence="2 3">
    <name type="scientific">Chiloscyllium punctatum</name>
    <name type="common">Brownbanded bambooshark</name>
    <name type="synonym">Hemiscyllium punctatum</name>
    <dbReference type="NCBI Taxonomy" id="137246"/>
    <lineage>
        <taxon>Eukaryota</taxon>
        <taxon>Metazoa</taxon>
        <taxon>Chordata</taxon>
        <taxon>Craniata</taxon>
        <taxon>Vertebrata</taxon>
        <taxon>Chondrichthyes</taxon>
        <taxon>Elasmobranchii</taxon>
        <taxon>Galeomorphii</taxon>
        <taxon>Galeoidea</taxon>
        <taxon>Orectolobiformes</taxon>
        <taxon>Hemiscylliidae</taxon>
        <taxon>Chiloscyllium</taxon>
    </lineage>
</organism>